<feature type="compositionally biased region" description="Basic and acidic residues" evidence="1">
    <location>
        <begin position="10"/>
        <end position="20"/>
    </location>
</feature>
<organism evidence="2 3">
    <name type="scientific">Baudoinia panamericana (strain UAMH 10762)</name>
    <name type="common">Angels' share fungus</name>
    <name type="synonym">Baudoinia compniacensis (strain UAMH 10762)</name>
    <dbReference type="NCBI Taxonomy" id="717646"/>
    <lineage>
        <taxon>Eukaryota</taxon>
        <taxon>Fungi</taxon>
        <taxon>Dikarya</taxon>
        <taxon>Ascomycota</taxon>
        <taxon>Pezizomycotina</taxon>
        <taxon>Dothideomycetes</taxon>
        <taxon>Dothideomycetidae</taxon>
        <taxon>Mycosphaerellales</taxon>
        <taxon>Teratosphaeriaceae</taxon>
        <taxon>Baudoinia</taxon>
    </lineage>
</organism>
<gene>
    <name evidence="2" type="ORF">BAUCODRAFT_29663</name>
</gene>
<protein>
    <submittedName>
        <fullName evidence="2">Uncharacterized protein</fullName>
    </submittedName>
</protein>
<evidence type="ECO:0000313" key="3">
    <source>
        <dbReference type="Proteomes" id="UP000011761"/>
    </source>
</evidence>
<dbReference type="STRING" id="717646.M2MW59"/>
<dbReference type="HOGENOM" id="CLU_078994_1_0_1"/>
<dbReference type="GeneID" id="19110982"/>
<feature type="compositionally biased region" description="Low complexity" evidence="1">
    <location>
        <begin position="276"/>
        <end position="285"/>
    </location>
</feature>
<dbReference type="Pfam" id="PF10042">
    <property type="entry name" value="DUF2278"/>
    <property type="match status" value="1"/>
</dbReference>
<dbReference type="OMA" id="GILIHFE"/>
<dbReference type="KEGG" id="bcom:BAUCODRAFT_29663"/>
<feature type="region of interest" description="Disordered" evidence="1">
    <location>
        <begin position="250"/>
        <end position="285"/>
    </location>
</feature>
<evidence type="ECO:0000313" key="2">
    <source>
        <dbReference type="EMBL" id="EMD01222.1"/>
    </source>
</evidence>
<sequence>MPHHQSAHHHSGEYENEHEQMGQQQHGHQESHQQDGHQQSSHKKHYGGRTKAKGIENYSVWKGTPISYVAQTLQQDRSPHINLKFSDGSKDHEANINVASTDADPDLVYWLHRQWHHPITKGLTSLQDGVHKITASEPGSGLSLDFLRTKPALLTLSAGRVLPNNKSGPNNDILDQLKPILDDAIQAKAKVYIFGADYGQGIDDVHMNQGSSPEYANAVGEDGAIIFHYQGGDDHYEAVFLAFASQSVPTNDQTGAAEQGGQELAQIAQGTGSQGGSSSHQQGGS</sequence>
<accession>M2MW59</accession>
<dbReference type="EMBL" id="KB445550">
    <property type="protein sequence ID" value="EMD01222.1"/>
    <property type="molecule type" value="Genomic_DNA"/>
</dbReference>
<feature type="compositionally biased region" description="Basic residues" evidence="1">
    <location>
        <begin position="40"/>
        <end position="49"/>
    </location>
</feature>
<evidence type="ECO:0000256" key="1">
    <source>
        <dbReference type="SAM" id="MobiDB-lite"/>
    </source>
</evidence>
<keyword evidence="3" id="KW-1185">Reference proteome</keyword>
<dbReference type="eggNOG" id="ENOG502SMSB">
    <property type="taxonomic scope" value="Eukaryota"/>
</dbReference>
<dbReference type="OrthoDB" id="2580841at2759"/>
<dbReference type="RefSeq" id="XP_007672406.1">
    <property type="nucleotide sequence ID" value="XM_007674216.1"/>
</dbReference>
<dbReference type="AlphaFoldDB" id="M2MW59"/>
<dbReference type="InterPro" id="IPR019268">
    <property type="entry name" value="DUF2278"/>
</dbReference>
<feature type="region of interest" description="Disordered" evidence="1">
    <location>
        <begin position="1"/>
        <end position="49"/>
    </location>
</feature>
<proteinExistence type="predicted"/>
<reference evidence="2 3" key="1">
    <citation type="journal article" date="2012" name="PLoS Pathog.">
        <title>Diverse lifestyles and strategies of plant pathogenesis encoded in the genomes of eighteen Dothideomycetes fungi.</title>
        <authorList>
            <person name="Ohm R.A."/>
            <person name="Feau N."/>
            <person name="Henrissat B."/>
            <person name="Schoch C.L."/>
            <person name="Horwitz B.A."/>
            <person name="Barry K.W."/>
            <person name="Condon B.J."/>
            <person name="Copeland A.C."/>
            <person name="Dhillon B."/>
            <person name="Glaser F."/>
            <person name="Hesse C.N."/>
            <person name="Kosti I."/>
            <person name="LaButti K."/>
            <person name="Lindquist E.A."/>
            <person name="Lucas S."/>
            <person name="Salamov A.A."/>
            <person name="Bradshaw R.E."/>
            <person name="Ciuffetti L."/>
            <person name="Hamelin R.C."/>
            <person name="Kema G.H.J."/>
            <person name="Lawrence C."/>
            <person name="Scott J.A."/>
            <person name="Spatafora J.W."/>
            <person name="Turgeon B.G."/>
            <person name="de Wit P.J.G.M."/>
            <person name="Zhong S."/>
            <person name="Goodwin S.B."/>
            <person name="Grigoriev I.V."/>
        </authorList>
    </citation>
    <scope>NUCLEOTIDE SEQUENCE [LARGE SCALE GENOMIC DNA]</scope>
    <source>
        <strain evidence="2 3">UAMH 10762</strain>
    </source>
</reference>
<name>M2MW59_BAUPA</name>
<dbReference type="Proteomes" id="UP000011761">
    <property type="component" value="Unassembled WGS sequence"/>
</dbReference>